<protein>
    <submittedName>
        <fullName evidence="3">Uncharacterized protein</fullName>
    </submittedName>
</protein>
<name>A0A4P7IHH5_9ACTN</name>
<dbReference type="KEGG" id="nsn:EXE58_12205"/>
<gene>
    <name evidence="3" type="ORF">EXE58_12205</name>
</gene>
<reference evidence="3 4" key="1">
    <citation type="submission" date="2019-03" db="EMBL/GenBank/DDBJ databases">
        <title>Three New Species of Nocardioides, Nocardioides euryhalodurans sp. nov., Nocardioides seonyuensis sp. nov. and Nocardioides eburneoflavus sp. nov. Iolated from Soil.</title>
        <authorList>
            <person name="Roh S.G."/>
            <person name="Lee C."/>
            <person name="Kim M.-K."/>
            <person name="Kim S.B."/>
        </authorList>
    </citation>
    <scope>NUCLEOTIDE SEQUENCE [LARGE SCALE GENOMIC DNA]</scope>
    <source>
        <strain evidence="3 4">MMS17-SY207-3</strain>
    </source>
</reference>
<evidence type="ECO:0000256" key="2">
    <source>
        <dbReference type="SAM" id="SignalP"/>
    </source>
</evidence>
<feature type="chain" id="PRO_5038596805" evidence="2">
    <location>
        <begin position="29"/>
        <end position="315"/>
    </location>
</feature>
<keyword evidence="2" id="KW-0732">Signal</keyword>
<dbReference type="OrthoDB" id="3787722at2"/>
<evidence type="ECO:0000313" key="4">
    <source>
        <dbReference type="Proteomes" id="UP000294853"/>
    </source>
</evidence>
<dbReference type="AlphaFoldDB" id="A0A4P7IHH5"/>
<accession>A0A4P7IHH5</accession>
<sequence length="315" mass="34704">MHGRRQWSLSILLVCALAVAGCTPSDPAAPLAAPDETPSAIDAPGDDELTLPDVLPTGDRPRLPYVSGRDLVSPDGSRLRLALAIRGPWGVTSIVRLRDGYLVTDDRYFEGTLGMQRLDASGRSRDAWSTTGPARLGPSGQVAWLRVPVPEANQTWPATLHVDGRSQELRGHLDPRIVHFDGALVVYSALVVHKGRARSRTFETAVPGAPRRVPRRTEFFVSPRLRHWWRWSDDGLEVGRENAVLVRLDDPALGRAMAEPVWEDERHLLVTVVRGRRQALLRIGVDGDVERATPWSRATPAGHAVLRRITGTKGR</sequence>
<dbReference type="EMBL" id="CP038436">
    <property type="protein sequence ID" value="QBX56153.1"/>
    <property type="molecule type" value="Genomic_DNA"/>
</dbReference>
<dbReference type="Proteomes" id="UP000294853">
    <property type="component" value="Chromosome"/>
</dbReference>
<evidence type="ECO:0000256" key="1">
    <source>
        <dbReference type="SAM" id="MobiDB-lite"/>
    </source>
</evidence>
<dbReference type="PROSITE" id="PS51257">
    <property type="entry name" value="PROKAR_LIPOPROTEIN"/>
    <property type="match status" value="1"/>
</dbReference>
<keyword evidence="4" id="KW-1185">Reference proteome</keyword>
<feature type="signal peptide" evidence="2">
    <location>
        <begin position="1"/>
        <end position="28"/>
    </location>
</feature>
<dbReference type="RefSeq" id="WP_135268144.1">
    <property type="nucleotide sequence ID" value="NZ_CP038436.1"/>
</dbReference>
<evidence type="ECO:0000313" key="3">
    <source>
        <dbReference type="EMBL" id="QBX56153.1"/>
    </source>
</evidence>
<proteinExistence type="predicted"/>
<feature type="region of interest" description="Disordered" evidence="1">
    <location>
        <begin position="29"/>
        <end position="57"/>
    </location>
</feature>
<organism evidence="3 4">
    <name type="scientific">Nocardioides seonyuensis</name>
    <dbReference type="NCBI Taxonomy" id="2518371"/>
    <lineage>
        <taxon>Bacteria</taxon>
        <taxon>Bacillati</taxon>
        <taxon>Actinomycetota</taxon>
        <taxon>Actinomycetes</taxon>
        <taxon>Propionibacteriales</taxon>
        <taxon>Nocardioidaceae</taxon>
        <taxon>Nocardioides</taxon>
    </lineage>
</organism>